<gene>
    <name evidence="4" type="ORF">QBC34DRAFT_101207</name>
</gene>
<feature type="chain" id="PRO_5043373095" description="Ubiquitin-like domain-containing protein" evidence="2">
    <location>
        <begin position="25"/>
        <end position="788"/>
    </location>
</feature>
<dbReference type="Pfam" id="PF22893">
    <property type="entry name" value="ULD_2"/>
    <property type="match status" value="1"/>
</dbReference>
<keyword evidence="2" id="KW-0732">Signal</keyword>
<accession>A0AAV9GL72</accession>
<evidence type="ECO:0000313" key="4">
    <source>
        <dbReference type="EMBL" id="KAK4448964.1"/>
    </source>
</evidence>
<feature type="region of interest" description="Disordered" evidence="1">
    <location>
        <begin position="307"/>
        <end position="364"/>
    </location>
</feature>
<feature type="domain" description="Ubiquitin-like" evidence="3">
    <location>
        <begin position="498"/>
        <end position="579"/>
    </location>
</feature>
<feature type="compositionally biased region" description="Basic residues" evidence="1">
    <location>
        <begin position="672"/>
        <end position="681"/>
    </location>
</feature>
<evidence type="ECO:0000259" key="3">
    <source>
        <dbReference type="Pfam" id="PF22893"/>
    </source>
</evidence>
<feature type="region of interest" description="Disordered" evidence="1">
    <location>
        <begin position="207"/>
        <end position="292"/>
    </location>
</feature>
<feature type="signal peptide" evidence="2">
    <location>
        <begin position="1"/>
        <end position="24"/>
    </location>
</feature>
<sequence length="788" mass="86373">MAEPLSIAASVVGVVSFGLRLATALQTYAEIASEADEALHDIIFDINATASALRQLSDLIESDKSAASEQGRPPIFKEAGEADIRSIALKLEKVYKTIVVLVQKATNSKTVNVISKNSDTVIDPSLIKPLASLSKAKWPWLAPRVDRCHTQLRWLKISLLVNLQIAHLGQLHLKTGPRAAGTFDQELALRSAAETLRHRQLSLARNMAARQEKEKSRKAGPASVASADKTSKASPVTESSERSMPPLNPPSAAHITNITPPTPTLPRSTLSPESRLLSSDSTAVGNPIGSSPEGVSTAFHAFSALASPGAPSEKRHETRAVQLPPQDKIQIDGTADSPKPDQAATLPEDPAAREPMAGPAPAPIQAIKDASPRLIPSFLSSWATSIFGSADKFLTDTQSDDLEAYMAEEGTADAPIKIPFGHQRLTFGLKRTLKAKRGSTWYEYVQMTPTQRHIVDQVMKYAKTQSRHVRTCLGLQQFKAGGKRPYYLIYLSLSEPPPPIYFTDCIGRNFKIPFEHCKTWDDMRSLIENSLLHVPSVSVEVRNGSYDLLSHNRELYYMPSSWSTLIRPGDKVRMEMRPPPIPSFISPRMAMLPPAPPVVYPPPRSVPHLPPGGFSAGWHQQQQRPRPGGGIGGGTGQGIINIRPRSQDGDVKFDFEMTGSDTSSEVALANTRGRRTKRRLSSQRILDVQPRSRSRGRTSRFRSDRRFSVFIRDDSESDADLDGMSEGEEDDVDVVDFAAESKEDGGVSDLLRRFTHIEDVTSEGIEEVRKAMEGMDTALEDESDSDSF</sequence>
<reference evidence="4" key="1">
    <citation type="journal article" date="2023" name="Mol. Phylogenet. Evol.">
        <title>Genome-scale phylogeny and comparative genomics of the fungal order Sordariales.</title>
        <authorList>
            <person name="Hensen N."/>
            <person name="Bonometti L."/>
            <person name="Westerberg I."/>
            <person name="Brannstrom I.O."/>
            <person name="Guillou S."/>
            <person name="Cros-Aarteil S."/>
            <person name="Calhoun S."/>
            <person name="Haridas S."/>
            <person name="Kuo A."/>
            <person name="Mondo S."/>
            <person name="Pangilinan J."/>
            <person name="Riley R."/>
            <person name="LaButti K."/>
            <person name="Andreopoulos B."/>
            <person name="Lipzen A."/>
            <person name="Chen C."/>
            <person name="Yan M."/>
            <person name="Daum C."/>
            <person name="Ng V."/>
            <person name="Clum A."/>
            <person name="Steindorff A."/>
            <person name="Ohm R.A."/>
            <person name="Martin F."/>
            <person name="Silar P."/>
            <person name="Natvig D.O."/>
            <person name="Lalanne C."/>
            <person name="Gautier V."/>
            <person name="Ament-Velasquez S.L."/>
            <person name="Kruys A."/>
            <person name="Hutchinson M.I."/>
            <person name="Powell A.J."/>
            <person name="Barry K."/>
            <person name="Miller A.N."/>
            <person name="Grigoriev I.V."/>
            <person name="Debuchy R."/>
            <person name="Gladieux P."/>
            <person name="Hiltunen Thoren M."/>
            <person name="Johannesson H."/>
        </authorList>
    </citation>
    <scope>NUCLEOTIDE SEQUENCE</scope>
    <source>
        <strain evidence="4">PSN243</strain>
    </source>
</reference>
<dbReference type="InterPro" id="IPR054464">
    <property type="entry name" value="ULD_fung"/>
</dbReference>
<evidence type="ECO:0000256" key="2">
    <source>
        <dbReference type="SAM" id="SignalP"/>
    </source>
</evidence>
<feature type="compositionally biased region" description="Low complexity" evidence="1">
    <location>
        <begin position="255"/>
        <end position="272"/>
    </location>
</feature>
<dbReference type="EMBL" id="MU865940">
    <property type="protein sequence ID" value="KAK4448964.1"/>
    <property type="molecule type" value="Genomic_DNA"/>
</dbReference>
<comment type="caution">
    <text evidence="4">The sequence shown here is derived from an EMBL/GenBank/DDBJ whole genome shotgun (WGS) entry which is preliminary data.</text>
</comment>
<keyword evidence="5" id="KW-1185">Reference proteome</keyword>
<dbReference type="AlphaFoldDB" id="A0AAV9GL72"/>
<feature type="region of interest" description="Disordered" evidence="1">
    <location>
        <begin position="670"/>
        <end position="700"/>
    </location>
</feature>
<protein>
    <recommendedName>
        <fullName evidence="3">Ubiquitin-like domain-containing protein</fullName>
    </recommendedName>
</protein>
<reference evidence="4" key="2">
    <citation type="submission" date="2023-05" db="EMBL/GenBank/DDBJ databases">
        <authorList>
            <consortium name="Lawrence Berkeley National Laboratory"/>
            <person name="Steindorff A."/>
            <person name="Hensen N."/>
            <person name="Bonometti L."/>
            <person name="Westerberg I."/>
            <person name="Brannstrom I.O."/>
            <person name="Guillou S."/>
            <person name="Cros-Aarteil S."/>
            <person name="Calhoun S."/>
            <person name="Haridas S."/>
            <person name="Kuo A."/>
            <person name="Mondo S."/>
            <person name="Pangilinan J."/>
            <person name="Riley R."/>
            <person name="Labutti K."/>
            <person name="Andreopoulos B."/>
            <person name="Lipzen A."/>
            <person name="Chen C."/>
            <person name="Yanf M."/>
            <person name="Daum C."/>
            <person name="Ng V."/>
            <person name="Clum A."/>
            <person name="Ohm R."/>
            <person name="Martin F."/>
            <person name="Silar P."/>
            <person name="Natvig D."/>
            <person name="Lalanne C."/>
            <person name="Gautier V."/>
            <person name="Ament-Velasquez S.L."/>
            <person name="Kruys A."/>
            <person name="Hutchinson M.I."/>
            <person name="Powell A.J."/>
            <person name="Barry K."/>
            <person name="Miller A.N."/>
            <person name="Grigoriev I.V."/>
            <person name="Debuchy R."/>
            <person name="Gladieux P."/>
            <person name="Thoren M.H."/>
            <person name="Johannesson H."/>
        </authorList>
    </citation>
    <scope>NUCLEOTIDE SEQUENCE</scope>
    <source>
        <strain evidence="4">PSN243</strain>
    </source>
</reference>
<evidence type="ECO:0000256" key="1">
    <source>
        <dbReference type="SAM" id="MobiDB-lite"/>
    </source>
</evidence>
<proteinExistence type="predicted"/>
<dbReference type="Proteomes" id="UP001321760">
    <property type="component" value="Unassembled WGS sequence"/>
</dbReference>
<evidence type="ECO:0000313" key="5">
    <source>
        <dbReference type="Proteomes" id="UP001321760"/>
    </source>
</evidence>
<feature type="compositionally biased region" description="Gly residues" evidence="1">
    <location>
        <begin position="627"/>
        <end position="637"/>
    </location>
</feature>
<name>A0AAV9GL72_9PEZI</name>
<feature type="region of interest" description="Disordered" evidence="1">
    <location>
        <begin position="616"/>
        <end position="647"/>
    </location>
</feature>
<organism evidence="4 5">
    <name type="scientific">Podospora aff. communis PSN243</name>
    <dbReference type="NCBI Taxonomy" id="3040156"/>
    <lineage>
        <taxon>Eukaryota</taxon>
        <taxon>Fungi</taxon>
        <taxon>Dikarya</taxon>
        <taxon>Ascomycota</taxon>
        <taxon>Pezizomycotina</taxon>
        <taxon>Sordariomycetes</taxon>
        <taxon>Sordariomycetidae</taxon>
        <taxon>Sordariales</taxon>
        <taxon>Podosporaceae</taxon>
        <taxon>Podospora</taxon>
    </lineage>
</organism>